<feature type="compositionally biased region" description="Low complexity" evidence="1">
    <location>
        <begin position="776"/>
        <end position="789"/>
    </location>
</feature>
<dbReference type="PANTHER" id="PTHR36837:SF2">
    <property type="entry name" value="POLY(3-HYDROXYALKANOATE) POLYMERASE SUBUNIT PHAC"/>
    <property type="match status" value="1"/>
</dbReference>
<dbReference type="Gene3D" id="3.40.50.1820">
    <property type="entry name" value="alpha/beta hydrolase"/>
    <property type="match status" value="1"/>
</dbReference>
<protein>
    <submittedName>
        <fullName evidence="2">DUF3141 domain-containing protein</fullName>
    </submittedName>
</protein>
<keyword evidence="3" id="KW-1185">Reference proteome</keyword>
<evidence type="ECO:0000313" key="2">
    <source>
        <dbReference type="EMBL" id="QQP85146.1"/>
    </source>
</evidence>
<dbReference type="AlphaFoldDB" id="A0A974RWF0"/>
<dbReference type="InterPro" id="IPR024501">
    <property type="entry name" value="DUF3141"/>
</dbReference>
<dbReference type="KEGG" id="eaz:JHT90_12255"/>
<dbReference type="RefSeq" id="WP_201091388.1">
    <property type="nucleotide sequence ID" value="NZ_CP067393.1"/>
</dbReference>
<dbReference type="SUPFAM" id="SSF53474">
    <property type="entry name" value="alpha/beta-Hydrolases"/>
    <property type="match status" value="1"/>
</dbReference>
<sequence>MSQDDYIAKQERAISSITSLLTGLRKLSLLHIDINQESISKWQEDNITPIQKDILKVPTVEDWREYLADIPQRLTLFWDTLRQRGDNTLTYQAEDRPLLLKFDYEVLIDGRDLAEPCNYALLEIKPLPGQVINEKLQPIVVVDPRGGHGAGIGGFKEDSEIGESLRAGHPTYFISFTYSPVKGQTLETITKAQAVFIEEVIRRHPKHDKPIIIGNCQAGWAIMLLASERPELPGGIIINGAPLAYWSGVTGRNPMRYAGGLMGGAWGTRLASDLGNGRFDGTWLVTNFENLNPANTFWGKYYNLYSKIDTEPPRFLDFEQWWGNPVLYNSEEIEAIVDELFIGNRLTNSGLGGQNKIFRNIESPIIVFCSSGDNITPPQQALNWIIDVYPNDLDLKKAGKTIIYLQHHSVGHLGIFVSGTVARREHRQLIASLDAVKALPPGLFEMIIKDVKDKNGKIIDHKVVFETRSIKDLQTGDADGRDDEKVFSLVSRISETNSNLYEWLIRPILRLSISEPVAQYLRDANPFHVNQVAWSSINPMTWWLPGTAEMIKANRRPVRADNPLLAWQEALSNNITNVLDVYRDTRDSTQEMCFYTVYGILNALTNSHANYLEQSTINQSKELTHRLENSLTQGNVQDATIRILLLLANKAGMVDRDFLAGFVQHYRETKNYNPLTDRKALREIINLQSLLVFTLPEESLNTLTNLLPSIEVRKEVLESVAISEPALIQTNDKTQALWLKINDILLGEAAKSVPAIKKVAPVKKAVTPAKKKVTKSAKQTATKPTMAQKAKPKVAKKSVADTASSKRTTTKVAKITTKPNDSTKKK</sequence>
<organism evidence="2 3">
    <name type="scientific">Entomomonas asaccharolytica</name>
    <dbReference type="NCBI Taxonomy" id="2785331"/>
    <lineage>
        <taxon>Bacteria</taxon>
        <taxon>Pseudomonadati</taxon>
        <taxon>Pseudomonadota</taxon>
        <taxon>Gammaproteobacteria</taxon>
        <taxon>Pseudomonadales</taxon>
        <taxon>Pseudomonadaceae</taxon>
        <taxon>Entomomonas</taxon>
    </lineage>
</organism>
<evidence type="ECO:0000313" key="3">
    <source>
        <dbReference type="Proteomes" id="UP000595278"/>
    </source>
</evidence>
<proteinExistence type="predicted"/>
<accession>A0A974RWF0</accession>
<feature type="compositionally biased region" description="Polar residues" evidence="1">
    <location>
        <begin position="801"/>
        <end position="811"/>
    </location>
</feature>
<dbReference type="Pfam" id="PF11339">
    <property type="entry name" value="DUF3141"/>
    <property type="match status" value="1"/>
</dbReference>
<reference evidence="2 3" key="1">
    <citation type="submission" date="2021-01" db="EMBL/GenBank/DDBJ databases">
        <title>Entomomonas sp. F2A isolated from a house cricket (Acheta domesticus).</title>
        <authorList>
            <person name="Spergser J."/>
            <person name="Busse H.-J."/>
        </authorList>
    </citation>
    <scope>NUCLEOTIDE SEQUENCE [LARGE SCALE GENOMIC DNA]</scope>
    <source>
        <strain evidence="2 3">F2A</strain>
    </source>
</reference>
<dbReference type="EMBL" id="CP067393">
    <property type="protein sequence ID" value="QQP85146.1"/>
    <property type="molecule type" value="Genomic_DNA"/>
</dbReference>
<gene>
    <name evidence="2" type="ORF">JHT90_12255</name>
</gene>
<dbReference type="InterPro" id="IPR051321">
    <property type="entry name" value="PHA/PHB_synthase"/>
</dbReference>
<feature type="region of interest" description="Disordered" evidence="1">
    <location>
        <begin position="770"/>
        <end position="826"/>
    </location>
</feature>
<dbReference type="InterPro" id="IPR029058">
    <property type="entry name" value="AB_hydrolase_fold"/>
</dbReference>
<evidence type="ECO:0000256" key="1">
    <source>
        <dbReference type="SAM" id="MobiDB-lite"/>
    </source>
</evidence>
<dbReference type="Proteomes" id="UP000595278">
    <property type="component" value="Chromosome"/>
</dbReference>
<dbReference type="PANTHER" id="PTHR36837">
    <property type="entry name" value="POLY(3-HYDROXYALKANOATE) POLYMERASE SUBUNIT PHAC"/>
    <property type="match status" value="1"/>
</dbReference>
<name>A0A974RWF0_9GAMM</name>